<proteinExistence type="predicted"/>
<dbReference type="InterPro" id="IPR015422">
    <property type="entry name" value="PyrdxlP-dep_Trfase_small"/>
</dbReference>
<protein>
    <recommendedName>
        <fullName evidence="5">Aminotransferase class V domain-containing protein</fullName>
    </recommendedName>
</protein>
<dbReference type="SUPFAM" id="SSF53383">
    <property type="entry name" value="PLP-dependent transferases"/>
    <property type="match status" value="1"/>
</dbReference>
<keyword evidence="3" id="KW-0663">Pyridoxal phosphate</keyword>
<dbReference type="GO" id="GO:0030170">
    <property type="term" value="F:pyridoxal phosphate binding"/>
    <property type="evidence" value="ECO:0007669"/>
    <property type="project" value="InterPro"/>
</dbReference>
<name>A0A382QX24_9ZZZZ</name>
<dbReference type="PANTHER" id="PTHR14084">
    <property type="entry name" value="KYNURENINASE"/>
    <property type="match status" value="1"/>
</dbReference>
<dbReference type="InterPro" id="IPR015421">
    <property type="entry name" value="PyrdxlP-dep_Trfase_major"/>
</dbReference>
<evidence type="ECO:0000313" key="4">
    <source>
        <dbReference type="EMBL" id="SVC89527.1"/>
    </source>
</evidence>
<dbReference type="InterPro" id="IPR015424">
    <property type="entry name" value="PyrdxlP-dep_Trfase"/>
</dbReference>
<accession>A0A382QX24</accession>
<dbReference type="Gene3D" id="3.40.640.10">
    <property type="entry name" value="Type I PLP-dependent aspartate aminotransferase-like (Major domain)"/>
    <property type="match status" value="1"/>
</dbReference>
<keyword evidence="2" id="KW-0378">Hydrolase</keyword>
<dbReference type="AlphaFoldDB" id="A0A382QX24"/>
<dbReference type="PANTHER" id="PTHR14084:SF0">
    <property type="entry name" value="KYNURENINASE"/>
    <property type="match status" value="1"/>
</dbReference>
<evidence type="ECO:0000256" key="3">
    <source>
        <dbReference type="ARBA" id="ARBA00022898"/>
    </source>
</evidence>
<evidence type="ECO:0000256" key="2">
    <source>
        <dbReference type="ARBA" id="ARBA00022801"/>
    </source>
</evidence>
<dbReference type="GO" id="GO:0030429">
    <property type="term" value="F:kynureninase activity"/>
    <property type="evidence" value="ECO:0007669"/>
    <property type="project" value="InterPro"/>
</dbReference>
<dbReference type="GO" id="GO:0019441">
    <property type="term" value="P:L-tryptophan catabolic process to kynurenine"/>
    <property type="evidence" value="ECO:0007669"/>
    <property type="project" value="TreeGrafter"/>
</dbReference>
<dbReference type="GO" id="GO:0005737">
    <property type="term" value="C:cytoplasm"/>
    <property type="evidence" value="ECO:0007669"/>
    <property type="project" value="InterPro"/>
</dbReference>
<gene>
    <name evidence="4" type="ORF">METZ01_LOCUS342381</name>
</gene>
<evidence type="ECO:0000256" key="1">
    <source>
        <dbReference type="ARBA" id="ARBA00022642"/>
    </source>
</evidence>
<evidence type="ECO:0008006" key="5">
    <source>
        <dbReference type="Google" id="ProtNLM"/>
    </source>
</evidence>
<keyword evidence="1" id="KW-0662">Pyridine nucleotide biosynthesis</keyword>
<dbReference type="EMBL" id="UINC01117236">
    <property type="protein sequence ID" value="SVC89527.1"/>
    <property type="molecule type" value="Genomic_DNA"/>
</dbReference>
<reference evidence="4" key="1">
    <citation type="submission" date="2018-05" db="EMBL/GenBank/DDBJ databases">
        <authorList>
            <person name="Lanie J.A."/>
            <person name="Ng W.-L."/>
            <person name="Kazmierczak K.M."/>
            <person name="Andrzejewski T.M."/>
            <person name="Davidsen T.M."/>
            <person name="Wayne K.J."/>
            <person name="Tettelin H."/>
            <person name="Glass J.I."/>
            <person name="Rusch D."/>
            <person name="Podicherti R."/>
            <person name="Tsui H.-C.T."/>
            <person name="Winkler M.E."/>
        </authorList>
    </citation>
    <scope>NUCLEOTIDE SEQUENCE</scope>
</reference>
<sequence>MALTKEFIKALDQNDPLSEYQNEFHVTDKDLCYMDGNSLGRLPLKTIEKISSFLKDEWGRELVEGWEHWINEAQVTGDLLAESILGARKGEVLVCDTTSVNFFQLCSAVVKADQTRKTIVTDAANFPTDRYILEGIADDFGLKLIIIDNEDIPNFLSGGGIF</sequence>
<dbReference type="GO" id="GO:0043420">
    <property type="term" value="P:anthranilate metabolic process"/>
    <property type="evidence" value="ECO:0007669"/>
    <property type="project" value="TreeGrafter"/>
</dbReference>
<dbReference type="InterPro" id="IPR010111">
    <property type="entry name" value="Kynureninase"/>
</dbReference>
<dbReference type="GO" id="GO:0009435">
    <property type="term" value="P:NAD+ biosynthetic process"/>
    <property type="evidence" value="ECO:0007669"/>
    <property type="project" value="InterPro"/>
</dbReference>
<feature type="non-terminal residue" evidence="4">
    <location>
        <position position="162"/>
    </location>
</feature>
<dbReference type="Gene3D" id="3.90.1150.10">
    <property type="entry name" value="Aspartate Aminotransferase, domain 1"/>
    <property type="match status" value="1"/>
</dbReference>
<organism evidence="4">
    <name type="scientific">marine metagenome</name>
    <dbReference type="NCBI Taxonomy" id="408172"/>
    <lineage>
        <taxon>unclassified sequences</taxon>
        <taxon>metagenomes</taxon>
        <taxon>ecological metagenomes</taxon>
    </lineage>
</organism>